<keyword evidence="4 6" id="KW-0274">FAD</keyword>
<comment type="cofactor">
    <cofactor evidence="1 6">
        <name>FAD</name>
        <dbReference type="ChEBI" id="CHEBI:57692"/>
    </cofactor>
</comment>
<dbReference type="Pfam" id="PF00441">
    <property type="entry name" value="Acyl-CoA_dh_1"/>
    <property type="match status" value="1"/>
</dbReference>
<name>A0A4V3JYC2_9LEPT</name>
<dbReference type="InterPro" id="IPR036250">
    <property type="entry name" value="AcylCo_DH-like_C"/>
</dbReference>
<dbReference type="Gene3D" id="1.20.140.10">
    <property type="entry name" value="Butyryl-CoA Dehydrogenase, subunit A, domain 3"/>
    <property type="match status" value="1"/>
</dbReference>
<dbReference type="Gene3D" id="2.40.110.10">
    <property type="entry name" value="Butyryl-CoA Dehydrogenase, subunit A, domain 2"/>
    <property type="match status" value="1"/>
</dbReference>
<dbReference type="InterPro" id="IPR013786">
    <property type="entry name" value="AcylCoA_DH/ox_N"/>
</dbReference>
<dbReference type="SUPFAM" id="SSF56645">
    <property type="entry name" value="Acyl-CoA dehydrogenase NM domain-like"/>
    <property type="match status" value="1"/>
</dbReference>
<evidence type="ECO:0000259" key="7">
    <source>
        <dbReference type="Pfam" id="PF00441"/>
    </source>
</evidence>
<dbReference type="FunFam" id="2.40.110.10:FF:000001">
    <property type="entry name" value="Acyl-CoA dehydrogenase, mitochondrial"/>
    <property type="match status" value="1"/>
</dbReference>
<dbReference type="PANTHER" id="PTHR43884">
    <property type="entry name" value="ACYL-COA DEHYDROGENASE"/>
    <property type="match status" value="1"/>
</dbReference>
<sequence length="524" mass="58391">MRNPKLNPYLNEEEADFFNTVFQFSEEKVLPSALERDETETWSDDLWKEFSKAGLTGLSMPVEYGGQGASCLQCSLATDAFAAGSLDGGMGLSWAAHMIIGAMPIVFQGTEDQKKKFLPKLASGEWIAGFALSEPSSGSDAASLLTRAEETPDGWKLNGSKMFITNGPVGQVFIVMARTSEKGRGPMGISAFIVEDSSKGFKVSKILKKLGHHTSMTAELVFEDMIIPKENLLGSLNSGFLRIGKENLEWERTVFVAGLSGAMEFCFRSGLRYAKERIQFGKSISSFFGMKEILVRNWVYTQAARRLIYWVAARKDKGIPSPLESSLGKLLSSEIAEDVAKDTVQLFGGYGYMKEYGVERFYRDVKLGTIGGGTSEIQRSIISSLYPGKSKFMADFQKLEDCRNPSDFIQNALFDILIRMDSEPARKKQQSVEFAFADVLSLFVILSQAEADSKIEFKYYSKSEKSEDRNLLTFYLIGKYLSSLSRLSSFAEEELKSIWDSYRKLGASIETSVNERYSTLQEVS</sequence>
<evidence type="ECO:0000256" key="2">
    <source>
        <dbReference type="ARBA" id="ARBA00009347"/>
    </source>
</evidence>
<protein>
    <submittedName>
        <fullName evidence="10">Acyl-CoA dehydrogenase</fullName>
    </submittedName>
</protein>
<dbReference type="OrthoDB" id="335553at2"/>
<gene>
    <name evidence="10" type="ORF">EHS15_03175</name>
</gene>
<dbReference type="AlphaFoldDB" id="A0A4V3JYC2"/>
<dbReference type="InterPro" id="IPR009100">
    <property type="entry name" value="AcylCoA_DH/oxidase_NM_dom_sf"/>
</dbReference>
<dbReference type="PANTHER" id="PTHR43884:SF12">
    <property type="entry name" value="ISOVALERYL-COA DEHYDROGENASE, MITOCHONDRIAL-RELATED"/>
    <property type="match status" value="1"/>
</dbReference>
<evidence type="ECO:0000313" key="11">
    <source>
        <dbReference type="Proteomes" id="UP000298058"/>
    </source>
</evidence>
<evidence type="ECO:0000259" key="9">
    <source>
        <dbReference type="Pfam" id="PF02771"/>
    </source>
</evidence>
<evidence type="ECO:0000259" key="8">
    <source>
        <dbReference type="Pfam" id="PF02770"/>
    </source>
</evidence>
<evidence type="ECO:0000256" key="1">
    <source>
        <dbReference type="ARBA" id="ARBA00001974"/>
    </source>
</evidence>
<dbReference type="InterPro" id="IPR006089">
    <property type="entry name" value="Acyl-CoA_DH_CS"/>
</dbReference>
<dbReference type="GO" id="GO:0050660">
    <property type="term" value="F:flavin adenine dinucleotide binding"/>
    <property type="evidence" value="ECO:0007669"/>
    <property type="project" value="InterPro"/>
</dbReference>
<dbReference type="SUPFAM" id="SSF47203">
    <property type="entry name" value="Acyl-CoA dehydrogenase C-terminal domain-like"/>
    <property type="match status" value="1"/>
</dbReference>
<reference evidence="10" key="1">
    <citation type="journal article" date="2019" name="PLoS Negl. Trop. Dis.">
        <title>Revisiting the worldwide diversity of Leptospira species in the environment.</title>
        <authorList>
            <person name="Vincent A.T."/>
            <person name="Schiettekatte O."/>
            <person name="Bourhy P."/>
            <person name="Veyrier F.J."/>
            <person name="Picardeau M."/>
        </authorList>
    </citation>
    <scope>NUCLEOTIDE SEQUENCE [LARGE SCALE GENOMIC DNA]</scope>
    <source>
        <strain evidence="10">201300427</strain>
    </source>
</reference>
<dbReference type="Pfam" id="PF02771">
    <property type="entry name" value="Acyl-CoA_dh_N"/>
    <property type="match status" value="1"/>
</dbReference>
<feature type="domain" description="Acyl-CoA oxidase/dehydrogenase middle" evidence="8">
    <location>
        <begin position="129"/>
        <end position="225"/>
    </location>
</feature>
<keyword evidence="3 6" id="KW-0285">Flavoprotein</keyword>
<dbReference type="InterPro" id="IPR037069">
    <property type="entry name" value="AcylCoA_DH/ox_N_sf"/>
</dbReference>
<dbReference type="GO" id="GO:0003995">
    <property type="term" value="F:acyl-CoA dehydrogenase activity"/>
    <property type="evidence" value="ECO:0007669"/>
    <property type="project" value="InterPro"/>
</dbReference>
<dbReference type="Gene3D" id="1.10.540.10">
    <property type="entry name" value="Acyl-CoA dehydrogenase/oxidase, N-terminal domain"/>
    <property type="match status" value="1"/>
</dbReference>
<keyword evidence="11" id="KW-1185">Reference proteome</keyword>
<dbReference type="Proteomes" id="UP000298058">
    <property type="component" value="Unassembled WGS sequence"/>
</dbReference>
<proteinExistence type="inferred from homology"/>
<organism evidence="10 11">
    <name type="scientific">Leptospira idonii</name>
    <dbReference type="NCBI Taxonomy" id="1193500"/>
    <lineage>
        <taxon>Bacteria</taxon>
        <taxon>Pseudomonadati</taxon>
        <taxon>Spirochaetota</taxon>
        <taxon>Spirochaetia</taxon>
        <taxon>Leptospirales</taxon>
        <taxon>Leptospiraceae</taxon>
        <taxon>Leptospira</taxon>
    </lineage>
</organism>
<feature type="domain" description="Acyl-CoA dehydrogenase/oxidase C-terminal" evidence="7">
    <location>
        <begin position="238"/>
        <end position="383"/>
    </location>
</feature>
<dbReference type="InterPro" id="IPR006091">
    <property type="entry name" value="Acyl-CoA_Oxase/DH_mid-dom"/>
</dbReference>
<accession>A0A4V3JYC2</accession>
<dbReference type="InterPro" id="IPR046373">
    <property type="entry name" value="Acyl-CoA_Oxase/DH_mid-dom_sf"/>
</dbReference>
<evidence type="ECO:0000313" key="10">
    <source>
        <dbReference type="EMBL" id="TGN20606.1"/>
    </source>
</evidence>
<dbReference type="PROSITE" id="PS00073">
    <property type="entry name" value="ACYL_COA_DH_2"/>
    <property type="match status" value="1"/>
</dbReference>
<comment type="similarity">
    <text evidence="2 6">Belongs to the acyl-CoA dehydrogenase family.</text>
</comment>
<dbReference type="PROSITE" id="PS00072">
    <property type="entry name" value="ACYL_COA_DH_1"/>
    <property type="match status" value="1"/>
</dbReference>
<evidence type="ECO:0000256" key="4">
    <source>
        <dbReference type="ARBA" id="ARBA00022827"/>
    </source>
</evidence>
<comment type="caution">
    <text evidence="10">The sequence shown here is derived from an EMBL/GenBank/DDBJ whole genome shotgun (WGS) entry which is preliminary data.</text>
</comment>
<evidence type="ECO:0000256" key="3">
    <source>
        <dbReference type="ARBA" id="ARBA00022630"/>
    </source>
</evidence>
<keyword evidence="5 6" id="KW-0560">Oxidoreductase</keyword>
<dbReference type="InterPro" id="IPR009075">
    <property type="entry name" value="AcylCo_DH/oxidase_C"/>
</dbReference>
<dbReference type="Pfam" id="PF02770">
    <property type="entry name" value="Acyl-CoA_dh_M"/>
    <property type="match status" value="1"/>
</dbReference>
<dbReference type="RefSeq" id="WP_135759093.1">
    <property type="nucleotide sequence ID" value="NZ_RQHW01000010.1"/>
</dbReference>
<evidence type="ECO:0000256" key="6">
    <source>
        <dbReference type="RuleBase" id="RU362125"/>
    </source>
</evidence>
<evidence type="ECO:0000256" key="5">
    <source>
        <dbReference type="ARBA" id="ARBA00023002"/>
    </source>
</evidence>
<feature type="domain" description="Acyl-CoA dehydrogenase/oxidase N-terminal" evidence="9">
    <location>
        <begin position="11"/>
        <end position="125"/>
    </location>
</feature>
<dbReference type="EMBL" id="RQHW01000010">
    <property type="protein sequence ID" value="TGN20606.1"/>
    <property type="molecule type" value="Genomic_DNA"/>
</dbReference>